<evidence type="ECO:0000313" key="5">
    <source>
        <dbReference type="EMBL" id="GAA3988827.1"/>
    </source>
</evidence>
<dbReference type="EC" id="4.1.99.12" evidence="3"/>
<evidence type="ECO:0000256" key="4">
    <source>
        <dbReference type="ARBA" id="ARBA00018836"/>
    </source>
</evidence>
<dbReference type="EMBL" id="BAABBP010000006">
    <property type="protein sequence ID" value="GAA3988827.1"/>
    <property type="molecule type" value="Genomic_DNA"/>
</dbReference>
<comment type="function">
    <text evidence="1">Catalyzes the conversion of D-ribulose 5-phosphate to formate and 3,4-dihydroxy-2-butanone 4-phosphate.</text>
</comment>
<dbReference type="InterPro" id="IPR017945">
    <property type="entry name" value="DHBP_synth_RibB-like_a/b_dom"/>
</dbReference>
<keyword evidence="6" id="KW-1185">Reference proteome</keyword>
<reference evidence="6" key="1">
    <citation type="journal article" date="2019" name="Int. J. Syst. Evol. Microbiol.">
        <title>The Global Catalogue of Microorganisms (GCM) 10K type strain sequencing project: providing services to taxonomists for standard genome sequencing and annotation.</title>
        <authorList>
            <consortium name="The Broad Institute Genomics Platform"/>
            <consortium name="The Broad Institute Genome Sequencing Center for Infectious Disease"/>
            <person name="Wu L."/>
            <person name="Ma J."/>
        </authorList>
    </citation>
    <scope>NUCLEOTIDE SEQUENCE [LARGE SCALE GENOMIC DNA]</scope>
    <source>
        <strain evidence="6">JCM 17561</strain>
    </source>
</reference>
<evidence type="ECO:0000313" key="6">
    <source>
        <dbReference type="Proteomes" id="UP001501627"/>
    </source>
</evidence>
<gene>
    <name evidence="5" type="ORF">GCM10022279_09900</name>
</gene>
<sequence length="59" mass="6389">MRQGIPVVVLDDDDRENEVDLIVAAERLDDARRAGQCLRGGARPANADIADLADYVASH</sequence>
<dbReference type="Gene3D" id="3.90.870.10">
    <property type="entry name" value="DHBP synthase"/>
    <property type="match status" value="1"/>
</dbReference>
<proteinExistence type="predicted"/>
<organism evidence="5 6">
    <name type="scientific">Comamonas faecalis</name>
    <dbReference type="NCBI Taxonomy" id="1387849"/>
    <lineage>
        <taxon>Bacteria</taxon>
        <taxon>Pseudomonadati</taxon>
        <taxon>Pseudomonadota</taxon>
        <taxon>Betaproteobacteria</taxon>
        <taxon>Burkholderiales</taxon>
        <taxon>Comamonadaceae</taxon>
        <taxon>Comamonas</taxon>
    </lineage>
</organism>
<dbReference type="Pfam" id="PF00926">
    <property type="entry name" value="DHBP_synthase"/>
    <property type="match status" value="1"/>
</dbReference>
<comment type="caution">
    <text evidence="5">The sequence shown here is derived from an EMBL/GenBank/DDBJ whole genome shotgun (WGS) entry which is preliminary data.</text>
</comment>
<evidence type="ECO:0000256" key="3">
    <source>
        <dbReference type="ARBA" id="ARBA00012153"/>
    </source>
</evidence>
<dbReference type="InterPro" id="IPR000422">
    <property type="entry name" value="DHBP_synthase_RibB"/>
</dbReference>
<dbReference type="SUPFAM" id="SSF55821">
    <property type="entry name" value="YrdC/RibB"/>
    <property type="match status" value="1"/>
</dbReference>
<evidence type="ECO:0000256" key="1">
    <source>
        <dbReference type="ARBA" id="ARBA00002284"/>
    </source>
</evidence>
<comment type="pathway">
    <text evidence="2">Cofactor biosynthesis; riboflavin biosynthesis; 2-hydroxy-3-oxobutyl phosphate from D-ribulose 5-phosphate: step 1/1.</text>
</comment>
<accession>A0ABP7QVR5</accession>
<protein>
    <recommendedName>
        <fullName evidence="4">3,4-dihydroxy-2-butanone 4-phosphate synthase</fullName>
        <ecNumber evidence="3">4.1.99.12</ecNumber>
    </recommendedName>
</protein>
<name>A0ABP7QVR5_9BURK</name>
<evidence type="ECO:0000256" key="2">
    <source>
        <dbReference type="ARBA" id="ARBA00004904"/>
    </source>
</evidence>
<dbReference type="Proteomes" id="UP001501627">
    <property type="component" value="Unassembled WGS sequence"/>
</dbReference>